<feature type="region of interest" description="Disordered" evidence="1">
    <location>
        <begin position="68"/>
        <end position="199"/>
    </location>
</feature>
<name>A0AAD6NKS7_DREDA</name>
<evidence type="ECO:0000313" key="3">
    <source>
        <dbReference type="Proteomes" id="UP001221413"/>
    </source>
</evidence>
<dbReference type="AlphaFoldDB" id="A0AAD6NKS7"/>
<feature type="compositionally biased region" description="Polar residues" evidence="1">
    <location>
        <begin position="183"/>
        <end position="199"/>
    </location>
</feature>
<feature type="compositionally biased region" description="Low complexity" evidence="1">
    <location>
        <begin position="111"/>
        <end position="124"/>
    </location>
</feature>
<protein>
    <submittedName>
        <fullName evidence="2">Uncharacterized protein</fullName>
    </submittedName>
</protein>
<proteinExistence type="predicted"/>
<feature type="compositionally biased region" description="Acidic residues" evidence="1">
    <location>
        <begin position="128"/>
        <end position="174"/>
    </location>
</feature>
<keyword evidence="3" id="KW-1185">Reference proteome</keyword>
<reference evidence="2" key="1">
    <citation type="submission" date="2023-01" db="EMBL/GenBank/DDBJ databases">
        <title>The chitinases involved in constricting ring structure development in the nematode-trapping fungus Drechslerella dactyloides.</title>
        <authorList>
            <person name="Wang R."/>
            <person name="Zhang L."/>
            <person name="Tang P."/>
            <person name="Li S."/>
            <person name="Liang L."/>
        </authorList>
    </citation>
    <scope>NUCLEOTIDE SEQUENCE</scope>
    <source>
        <strain evidence="2">YMF1.00031</strain>
    </source>
</reference>
<dbReference type="Proteomes" id="UP001221413">
    <property type="component" value="Unassembled WGS sequence"/>
</dbReference>
<evidence type="ECO:0000256" key="1">
    <source>
        <dbReference type="SAM" id="MobiDB-lite"/>
    </source>
</evidence>
<dbReference type="EMBL" id="JAQGDS010000002">
    <property type="protein sequence ID" value="KAJ6263051.1"/>
    <property type="molecule type" value="Genomic_DNA"/>
</dbReference>
<sequence length="341" mass="37893">MDRPTNNSIRSPRSDQMEDIEMVVESVERVLTTQDAGSVEFVLSSEAAIYNVAHILQQQLGVRLENDRIHQHSQPPAQPPSGSATPSHAHRSLPPRGTVFGSRREGGAPTESPAVPSVESSEPSIKQEEEDEDSLWLESGEEFEEEHEEESNEDFGSPDDNEEDLLNDSTDSDSDATRDSASLYSPESTHDGQPQLTHVGNVPLTVNQSAGAERHYYPDWMPPADPSLKGSESFGQRKMRRDWNRRVTSGGVHSSQPYVAKDDPLERLETLADMAIAMSMAENGDAQMAYVLDGIRKYSSDSREFAECNHYLAQVDYQQVVLGNTEDGFDSPNYVPRISRR</sequence>
<organism evidence="2 3">
    <name type="scientific">Drechslerella dactyloides</name>
    <name type="common">Nematode-trapping fungus</name>
    <name type="synonym">Arthrobotrys dactyloides</name>
    <dbReference type="NCBI Taxonomy" id="74499"/>
    <lineage>
        <taxon>Eukaryota</taxon>
        <taxon>Fungi</taxon>
        <taxon>Dikarya</taxon>
        <taxon>Ascomycota</taxon>
        <taxon>Pezizomycotina</taxon>
        <taxon>Orbiliomycetes</taxon>
        <taxon>Orbiliales</taxon>
        <taxon>Orbiliaceae</taxon>
        <taxon>Drechslerella</taxon>
    </lineage>
</organism>
<gene>
    <name evidence="2" type="ORF">Dda_1610</name>
</gene>
<comment type="caution">
    <text evidence="2">The sequence shown here is derived from an EMBL/GenBank/DDBJ whole genome shotgun (WGS) entry which is preliminary data.</text>
</comment>
<evidence type="ECO:0000313" key="2">
    <source>
        <dbReference type="EMBL" id="KAJ6263051.1"/>
    </source>
</evidence>
<accession>A0AAD6NKS7</accession>